<dbReference type="EMBL" id="GL996501">
    <property type="protein sequence ID" value="EGW33244.1"/>
    <property type="molecule type" value="Genomic_DNA"/>
</dbReference>
<dbReference type="PANTHER" id="PTHR28271:SF1">
    <property type="entry name" value="LARGE RIBOSOMAL SUBUNIT PROTEIN ML60"/>
    <property type="match status" value="1"/>
</dbReference>
<evidence type="ECO:0000313" key="1">
    <source>
        <dbReference type="EMBL" id="EGW33244.1"/>
    </source>
</evidence>
<reference evidence="1 2" key="1">
    <citation type="journal article" date="2011" name="Proc. Natl. Acad. Sci. U.S.A.">
        <title>Comparative genomics of xylose-fermenting fungi for enhanced biofuel production.</title>
        <authorList>
            <person name="Wohlbach D.J."/>
            <person name="Kuo A."/>
            <person name="Sato T.K."/>
            <person name="Potts K.M."/>
            <person name="Salamov A.A."/>
            <person name="LaButti K.M."/>
            <person name="Sun H."/>
            <person name="Clum A."/>
            <person name="Pangilinan J.L."/>
            <person name="Lindquist E.A."/>
            <person name="Lucas S."/>
            <person name="Lapidus A."/>
            <person name="Jin M."/>
            <person name="Gunawan C."/>
            <person name="Balan V."/>
            <person name="Dale B.E."/>
            <person name="Jeffries T.W."/>
            <person name="Zinkel R."/>
            <person name="Barry K.W."/>
            <person name="Grigoriev I.V."/>
            <person name="Gasch A.P."/>
        </authorList>
    </citation>
    <scope>NUCLEOTIDE SEQUENCE [LARGE SCALE GENOMIC DNA]</scope>
    <source>
        <strain evidence="2">NRRL Y-27907 / 11-Y1</strain>
    </source>
</reference>
<dbReference type="OMA" id="HLVPKWT"/>
<protein>
    <recommendedName>
        <fullName evidence="3">54S ribosomal protein L31, mitochondrial</fullName>
    </recommendedName>
</protein>
<dbReference type="GeneID" id="18870020"/>
<dbReference type="Pfam" id="PF09784">
    <property type="entry name" value="L31"/>
    <property type="match status" value="1"/>
</dbReference>
<evidence type="ECO:0000313" key="2">
    <source>
        <dbReference type="Proteomes" id="UP000000709"/>
    </source>
</evidence>
<dbReference type="eggNOG" id="ENOG502S81F">
    <property type="taxonomic scope" value="Eukaryota"/>
</dbReference>
<gene>
    <name evidence="1" type="ORF">SPAPADRAFT_137154</name>
</gene>
<evidence type="ECO:0008006" key="3">
    <source>
        <dbReference type="Google" id="ProtNLM"/>
    </source>
</evidence>
<dbReference type="STRING" id="619300.G3ALK1"/>
<dbReference type="RefSeq" id="XP_007374759.1">
    <property type="nucleotide sequence ID" value="XM_007374697.1"/>
</dbReference>
<keyword evidence="2" id="KW-1185">Reference proteome</keyword>
<dbReference type="InterPro" id="IPR016340">
    <property type="entry name" value="Ribosomal_mL60"/>
</dbReference>
<organism evidence="2">
    <name type="scientific">Spathaspora passalidarum (strain NRRL Y-27907 / 11-Y1)</name>
    <dbReference type="NCBI Taxonomy" id="619300"/>
    <lineage>
        <taxon>Eukaryota</taxon>
        <taxon>Fungi</taxon>
        <taxon>Dikarya</taxon>
        <taxon>Ascomycota</taxon>
        <taxon>Saccharomycotina</taxon>
        <taxon>Pichiomycetes</taxon>
        <taxon>Debaryomycetaceae</taxon>
        <taxon>Spathaspora</taxon>
    </lineage>
</organism>
<proteinExistence type="predicted"/>
<dbReference type="PANTHER" id="PTHR28271">
    <property type="entry name" value="54S RIBOSOMAL PROTEIN L31, MITOCHONDRIAL"/>
    <property type="match status" value="1"/>
</dbReference>
<sequence length="117" mass="13799">MFGAFQGSLVRCGGYLWKKAPRLSPPQKYRLRKRMSLVDENADAIYRGLIQAQGKAIGEPSGFRKVDYLKFEMPKENEMLPKDKYTAFNKHAKNYRKKLHLFPKWTKTSFRENPEHF</sequence>
<dbReference type="GO" id="GO:0003735">
    <property type="term" value="F:structural constituent of ribosome"/>
    <property type="evidence" value="ECO:0007669"/>
    <property type="project" value="TreeGrafter"/>
</dbReference>
<name>G3ALK1_SPAPN</name>
<accession>G3ALK1</accession>
<dbReference type="Proteomes" id="UP000000709">
    <property type="component" value="Unassembled WGS sequence"/>
</dbReference>
<dbReference type="InParanoid" id="G3ALK1"/>
<dbReference type="AlphaFoldDB" id="G3ALK1"/>
<dbReference type="KEGG" id="spaa:SPAPADRAFT_137154"/>
<dbReference type="OrthoDB" id="2332379at2759"/>
<dbReference type="GO" id="GO:0005762">
    <property type="term" value="C:mitochondrial large ribosomal subunit"/>
    <property type="evidence" value="ECO:0007669"/>
    <property type="project" value="TreeGrafter"/>
</dbReference>
<dbReference type="HOGENOM" id="CLU_141719_0_0_1"/>
<dbReference type="FunCoup" id="G3ALK1">
    <property type="interactions" value="104"/>
</dbReference>